<proteinExistence type="predicted"/>
<comment type="caution">
    <text evidence="2">The sequence shown here is derived from an EMBL/GenBank/DDBJ whole genome shotgun (WGS) entry which is preliminary data.</text>
</comment>
<evidence type="ECO:0000313" key="3">
    <source>
        <dbReference type="Proteomes" id="UP000030063"/>
    </source>
</evidence>
<organism evidence="2 3">
    <name type="scientific">Pseudomonas taeanensis MS-3</name>
    <dbReference type="NCBI Taxonomy" id="1395571"/>
    <lineage>
        <taxon>Bacteria</taxon>
        <taxon>Pseudomonadati</taxon>
        <taxon>Pseudomonadota</taxon>
        <taxon>Gammaproteobacteria</taxon>
        <taxon>Pseudomonadales</taxon>
        <taxon>Pseudomonadaceae</taxon>
        <taxon>Pseudomonas</taxon>
    </lineage>
</organism>
<dbReference type="InterPro" id="IPR041916">
    <property type="entry name" value="Anti_sigma_zinc_sf"/>
</dbReference>
<dbReference type="EMBL" id="AWSQ01000004">
    <property type="protein sequence ID" value="KFX69135.1"/>
    <property type="molecule type" value="Genomic_DNA"/>
</dbReference>
<evidence type="ECO:0000313" key="2">
    <source>
        <dbReference type="EMBL" id="KFX69135.1"/>
    </source>
</evidence>
<name>A0A0A1YGV6_9PSED</name>
<keyword evidence="2" id="KW-0812">Transmembrane</keyword>
<dbReference type="Gene3D" id="1.10.10.1320">
    <property type="entry name" value="Anti-sigma factor, zinc-finger domain"/>
    <property type="match status" value="1"/>
</dbReference>
<dbReference type="OrthoDB" id="8374021at2"/>
<dbReference type="InterPro" id="IPR027383">
    <property type="entry name" value="Znf_put"/>
</dbReference>
<evidence type="ECO:0000259" key="1">
    <source>
        <dbReference type="Pfam" id="PF13490"/>
    </source>
</evidence>
<dbReference type="Proteomes" id="UP000030063">
    <property type="component" value="Unassembled WGS sequence"/>
</dbReference>
<keyword evidence="3" id="KW-1185">Reference proteome</keyword>
<gene>
    <name evidence="2" type="ORF">TMS3_0116830</name>
</gene>
<feature type="domain" description="Putative zinc-finger" evidence="1">
    <location>
        <begin position="4"/>
        <end position="38"/>
    </location>
</feature>
<accession>A0A0A1YGV6</accession>
<reference evidence="2 3" key="1">
    <citation type="journal article" date="2014" name="Genome Announc.">
        <title>Draft Genome Sequence of Petroleum Oil-Degrading Marine Bacterium Pseudomonas taeanensis Strain MS-3, Isolated from a Crude Oil-Contaminated Seashore.</title>
        <authorList>
            <person name="Lee S.Y."/>
            <person name="Kim S.H."/>
            <person name="Lee D.G."/>
            <person name="Shin S."/>
            <person name="Yun S.H."/>
            <person name="Choi C.W."/>
            <person name="Chung Y.H."/>
            <person name="Choi J.S."/>
            <person name="Kahng H.Y."/>
            <person name="Kim S.I."/>
        </authorList>
    </citation>
    <scope>NUCLEOTIDE SEQUENCE [LARGE SCALE GENOMIC DNA]</scope>
    <source>
        <strain evidence="2 3">MS-3</strain>
    </source>
</reference>
<sequence length="77" mass="9038">MLSCKELVAHSSDYLDSQLNLRMRLAVRTHLAMCRNCRRFIRQMRLSQLVLRRLPQGQNAELDALAQRLAELRRQSS</sequence>
<dbReference type="eggNOG" id="COG5660">
    <property type="taxonomic scope" value="Bacteria"/>
</dbReference>
<dbReference type="STRING" id="1395571.TMS3_0116830"/>
<dbReference type="RefSeq" id="WP_025166365.1">
    <property type="nucleotide sequence ID" value="NZ_AWSQ01000004.1"/>
</dbReference>
<keyword evidence="2" id="KW-0472">Membrane</keyword>
<protein>
    <submittedName>
        <fullName evidence="2">Transmembrane anti-sigma factor</fullName>
    </submittedName>
</protein>
<dbReference type="AlphaFoldDB" id="A0A0A1YGV6"/>
<dbReference type="Pfam" id="PF13490">
    <property type="entry name" value="zf-HC2"/>
    <property type="match status" value="1"/>
</dbReference>